<gene>
    <name evidence="3" type="primary">hydD</name>
    <name evidence="3" type="ORF">ERS686654_01100</name>
</gene>
<comment type="caution">
    <text evidence="3">The sequence shown here is derived from an EMBL/GenBank/DDBJ whole genome shotgun (WGS) entry which is preliminary data.</text>
</comment>
<feature type="domain" description="Flagellar hook-length control protein-like C-terminal" evidence="2">
    <location>
        <begin position="389"/>
        <end position="468"/>
    </location>
</feature>
<dbReference type="AlphaFoldDB" id="A0A0S4S033"/>
<accession>A0A0S4S033</accession>
<proteinExistence type="predicted"/>
<evidence type="ECO:0000313" key="3">
    <source>
        <dbReference type="EMBL" id="CUU79675.1"/>
    </source>
</evidence>
<protein>
    <submittedName>
        <fullName evidence="3">Quinone-reactive Ni/Fe hydrogenase</fullName>
    </submittedName>
</protein>
<evidence type="ECO:0000313" key="4">
    <source>
        <dbReference type="Proteomes" id="UP000052237"/>
    </source>
</evidence>
<feature type="compositionally biased region" description="Polar residues" evidence="1">
    <location>
        <begin position="1"/>
        <end position="26"/>
    </location>
</feature>
<keyword evidence="4" id="KW-1185">Reference proteome</keyword>
<reference evidence="3 4" key="1">
    <citation type="submission" date="2015-11" db="EMBL/GenBank/DDBJ databases">
        <authorList>
            <consortium name="Pathogen Informatics"/>
        </authorList>
    </citation>
    <scope>NUCLEOTIDE SEQUENCE [LARGE SCALE GENOMIC DNA]</scope>
    <source>
        <strain evidence="3 4">006A-0059</strain>
    </source>
</reference>
<dbReference type="EMBL" id="FAVB01000002">
    <property type="protein sequence ID" value="CUU79675.1"/>
    <property type="molecule type" value="Genomic_DNA"/>
</dbReference>
<evidence type="ECO:0000259" key="2">
    <source>
        <dbReference type="Pfam" id="PF02120"/>
    </source>
</evidence>
<dbReference type="InterPro" id="IPR021136">
    <property type="entry name" value="Flagellar_hook_control-like_C"/>
</dbReference>
<name>A0A0S4S033_CAMHY</name>
<dbReference type="Gene3D" id="3.30.750.140">
    <property type="match status" value="1"/>
</dbReference>
<evidence type="ECO:0000256" key="1">
    <source>
        <dbReference type="SAM" id="MobiDB-lite"/>
    </source>
</evidence>
<dbReference type="Pfam" id="PF02120">
    <property type="entry name" value="Flg_hook"/>
    <property type="match status" value="1"/>
</dbReference>
<dbReference type="InterPro" id="IPR038610">
    <property type="entry name" value="FliK-like_C_sf"/>
</dbReference>
<sequence length="502" mass="56221">MEGLNSLLNNVSQPTTQVKKTDTLSGGSDEGGDFLSFVLDSVNKNKNISEKDAKEIIQKASQKTSDTNSTKLDVGDTRTLLENADFIQLLGLLESLNGGEKLSSFPTLSNNLAKLLSTEKNVNEIKGAKNLQDLINLSKKFDLNLSNIKITKEDVATLKEQFKGLAQNGFFDFKEVVLDQVTKKKVQNVLEQTTKKDETINLNKLLQSVTPKETVLKNEKSLNLKQTNKQSDVTLAKIEGDKTLSKAVSTTIDKDNKLTNKIAESNNDIKNDVKIQTTNATNIKEPTTKHKTDPSIDEYLANLTKRAIKEQVNETQNSKFDNKNSISLQDLLKDTSLETSANESNSGESNTNSNQNSLVKDIVANAKMQAKNTQIKQTFETFASDLQEKINEYKPPVTRFHMTLNPGNLGEVEVTMINRGNNLHINFNSNNQTMQLFIQNQAEFKNSLVNMGFTELSMNFSDQRQSGNQNDRGKFKNYEQNFDEQDSDEQKVVLELVLPRYI</sequence>
<organism evidence="3 4">
    <name type="scientific">Campylobacter hyointestinalis subsp. hyointestinalis</name>
    <dbReference type="NCBI Taxonomy" id="91352"/>
    <lineage>
        <taxon>Bacteria</taxon>
        <taxon>Pseudomonadati</taxon>
        <taxon>Campylobacterota</taxon>
        <taxon>Epsilonproteobacteria</taxon>
        <taxon>Campylobacterales</taxon>
        <taxon>Campylobacteraceae</taxon>
        <taxon>Campylobacter</taxon>
    </lineage>
</organism>
<dbReference type="RefSeq" id="WP_059435124.1">
    <property type="nucleotide sequence ID" value="NZ_FAVB01000002.1"/>
</dbReference>
<feature type="region of interest" description="Disordered" evidence="1">
    <location>
        <begin position="1"/>
        <end position="27"/>
    </location>
</feature>
<dbReference type="Proteomes" id="UP000052237">
    <property type="component" value="Unassembled WGS sequence"/>
</dbReference>